<name>A0A6G7Y6V3_9ACTN</name>
<proteinExistence type="predicted"/>
<feature type="domain" description="RDD" evidence="7">
    <location>
        <begin position="20"/>
        <end position="173"/>
    </location>
</feature>
<evidence type="ECO:0000256" key="6">
    <source>
        <dbReference type="SAM" id="Phobius"/>
    </source>
</evidence>
<dbReference type="GO" id="GO:0016020">
    <property type="term" value="C:membrane"/>
    <property type="evidence" value="ECO:0007669"/>
    <property type="project" value="UniProtKB-SubCell"/>
</dbReference>
<evidence type="ECO:0000259" key="7">
    <source>
        <dbReference type="Pfam" id="PF06271"/>
    </source>
</evidence>
<dbReference type="InterPro" id="IPR010432">
    <property type="entry name" value="RDD"/>
</dbReference>
<evidence type="ECO:0000313" key="9">
    <source>
        <dbReference type="Proteomes" id="UP000501058"/>
    </source>
</evidence>
<keyword evidence="9" id="KW-1185">Reference proteome</keyword>
<dbReference type="KEGG" id="prv:G7070_09875"/>
<evidence type="ECO:0000256" key="1">
    <source>
        <dbReference type="ARBA" id="ARBA00004141"/>
    </source>
</evidence>
<feature type="transmembrane region" description="Helical" evidence="6">
    <location>
        <begin position="57"/>
        <end position="76"/>
    </location>
</feature>
<evidence type="ECO:0000313" key="8">
    <source>
        <dbReference type="EMBL" id="QIK72520.1"/>
    </source>
</evidence>
<accession>A0A6G7Y6V3</accession>
<dbReference type="EMBL" id="CP049865">
    <property type="protein sequence ID" value="QIK72520.1"/>
    <property type="molecule type" value="Genomic_DNA"/>
</dbReference>
<evidence type="ECO:0000256" key="5">
    <source>
        <dbReference type="SAM" id="MobiDB-lite"/>
    </source>
</evidence>
<sequence>MPPPFEPDTPRRTLINHLAGLRLQAYALDCLGYLGVAALLAVPGVIAYLTLPALSFWPVWGLSLIPAAVATVWAAAAESGPHAATRGKRARGLRVGSTDGGPLPRGRALLRNVAKIAIPWQLGHTVALGASFGLFETGAPFILTATALTYVVVGVGVGMTVLGSGRPPHDRLAGSRVVAAPHGSGAGSPQATEPAGARATGEE</sequence>
<keyword evidence="2 6" id="KW-0812">Transmembrane</keyword>
<feature type="transmembrane region" description="Helical" evidence="6">
    <location>
        <begin position="31"/>
        <end position="51"/>
    </location>
</feature>
<comment type="subcellular location">
    <subcellularLocation>
        <location evidence="1">Membrane</location>
        <topology evidence="1">Multi-pass membrane protein</topology>
    </subcellularLocation>
</comment>
<dbReference type="Proteomes" id="UP000501058">
    <property type="component" value="Chromosome"/>
</dbReference>
<evidence type="ECO:0000256" key="3">
    <source>
        <dbReference type="ARBA" id="ARBA00022989"/>
    </source>
</evidence>
<protein>
    <submittedName>
        <fullName evidence="8">RDD family protein</fullName>
    </submittedName>
</protein>
<feature type="region of interest" description="Disordered" evidence="5">
    <location>
        <begin position="168"/>
        <end position="203"/>
    </location>
</feature>
<dbReference type="AlphaFoldDB" id="A0A6G7Y6V3"/>
<evidence type="ECO:0000256" key="4">
    <source>
        <dbReference type="ARBA" id="ARBA00023136"/>
    </source>
</evidence>
<keyword evidence="3 6" id="KW-1133">Transmembrane helix</keyword>
<keyword evidence="4 6" id="KW-0472">Membrane</keyword>
<organism evidence="8 9">
    <name type="scientific">Propioniciclava coleopterorum</name>
    <dbReference type="NCBI Taxonomy" id="2714937"/>
    <lineage>
        <taxon>Bacteria</taxon>
        <taxon>Bacillati</taxon>
        <taxon>Actinomycetota</taxon>
        <taxon>Actinomycetes</taxon>
        <taxon>Propionibacteriales</taxon>
        <taxon>Propionibacteriaceae</taxon>
        <taxon>Propioniciclava</taxon>
    </lineage>
</organism>
<feature type="transmembrane region" description="Helical" evidence="6">
    <location>
        <begin position="141"/>
        <end position="162"/>
    </location>
</feature>
<gene>
    <name evidence="8" type="ORF">G7070_09875</name>
</gene>
<dbReference type="RefSeq" id="WP_166233594.1">
    <property type="nucleotide sequence ID" value="NZ_CP049865.1"/>
</dbReference>
<evidence type="ECO:0000256" key="2">
    <source>
        <dbReference type="ARBA" id="ARBA00022692"/>
    </source>
</evidence>
<dbReference type="Pfam" id="PF06271">
    <property type="entry name" value="RDD"/>
    <property type="match status" value="1"/>
</dbReference>
<reference evidence="8 9" key="1">
    <citation type="submission" date="2020-03" db="EMBL/GenBank/DDBJ databases">
        <title>Propioniciclava sp. nov., isolated from Hydrophilus acuminatus.</title>
        <authorList>
            <person name="Hyun D.-W."/>
            <person name="Bae J.-W."/>
        </authorList>
    </citation>
    <scope>NUCLEOTIDE SEQUENCE [LARGE SCALE GENOMIC DNA]</scope>
    <source>
        <strain evidence="8 9">HDW11</strain>
    </source>
</reference>